<dbReference type="Gene3D" id="3.40.50.720">
    <property type="entry name" value="NAD(P)-binding Rossmann-like Domain"/>
    <property type="match status" value="1"/>
</dbReference>
<keyword evidence="1" id="KW-0560">Oxidoreductase</keyword>
<accession>A0A1F5AB50</accession>
<evidence type="ECO:0000313" key="4">
    <source>
        <dbReference type="EMBL" id="OGD15087.1"/>
    </source>
</evidence>
<evidence type="ECO:0000313" key="5">
    <source>
        <dbReference type="Proteomes" id="UP000177701"/>
    </source>
</evidence>
<evidence type="ECO:0000259" key="2">
    <source>
        <dbReference type="Pfam" id="PF00107"/>
    </source>
</evidence>
<comment type="caution">
    <text evidence="4">The sequence shown here is derived from an EMBL/GenBank/DDBJ whole genome shotgun (WGS) entry which is preliminary data.</text>
</comment>
<dbReference type="InterPro" id="IPR050129">
    <property type="entry name" value="Zn_alcohol_dh"/>
</dbReference>
<dbReference type="InterPro" id="IPR013149">
    <property type="entry name" value="ADH-like_C"/>
</dbReference>
<dbReference type="AlphaFoldDB" id="A0A1F5AB50"/>
<dbReference type="InterPro" id="IPR013154">
    <property type="entry name" value="ADH-like_N"/>
</dbReference>
<sequence length="386" mass="43230">MSKPKLVKAVLMTGPGKVECQQIPFPDRIEPGALIIKMEMSGICGTDKHAFDGDVTLYGGTEAEQDMVYPAVHGHENSGIVYEMNGKGNEIEYSGKDLKIGDRVTNCPNVICGRCWYCRRVHAYPFCSKHQGIGMTYYSDRFPYITGGWGEYLYLPPRAWVYKVPEELSVEETTLSEIFVVTSLLDRAKMYSQVDARGFSFGDTVVIQGLGAVGMTMIAKARLLGAGKIIALDTIPSKLKLSKEFGADLAIDVSKLSDDELVQYIRDETEGRGADLVVEVVGRPEVVEVGLRMLRRGGTYCETGNFVDTGSVKLNIHRHFAAKNVLFIGNTNHPHDMYYAHFEMMIRNRKNFPWEKIITQRFPLDQCQEALKKAYEPDAIKVVFKP</sequence>
<dbReference type="SUPFAM" id="SSF50129">
    <property type="entry name" value="GroES-like"/>
    <property type="match status" value="1"/>
</dbReference>
<evidence type="ECO:0008006" key="6">
    <source>
        <dbReference type="Google" id="ProtNLM"/>
    </source>
</evidence>
<dbReference type="Pfam" id="PF00107">
    <property type="entry name" value="ADH_zinc_N"/>
    <property type="match status" value="1"/>
</dbReference>
<dbReference type="Gene3D" id="3.90.180.10">
    <property type="entry name" value="Medium-chain alcohol dehydrogenases, catalytic domain"/>
    <property type="match status" value="1"/>
</dbReference>
<proteinExistence type="predicted"/>
<dbReference type="PANTHER" id="PTHR43401:SF2">
    <property type="entry name" value="L-THREONINE 3-DEHYDROGENASE"/>
    <property type="match status" value="1"/>
</dbReference>
<feature type="domain" description="Alcohol dehydrogenase-like C-terminal" evidence="2">
    <location>
        <begin position="212"/>
        <end position="329"/>
    </location>
</feature>
<dbReference type="SUPFAM" id="SSF51735">
    <property type="entry name" value="NAD(P)-binding Rossmann-fold domains"/>
    <property type="match status" value="1"/>
</dbReference>
<feature type="domain" description="Alcohol dehydrogenase-like N-terminal" evidence="3">
    <location>
        <begin position="31"/>
        <end position="166"/>
    </location>
</feature>
<dbReference type="GO" id="GO:0016491">
    <property type="term" value="F:oxidoreductase activity"/>
    <property type="evidence" value="ECO:0007669"/>
    <property type="project" value="UniProtKB-KW"/>
</dbReference>
<dbReference type="PANTHER" id="PTHR43401">
    <property type="entry name" value="L-THREONINE 3-DEHYDROGENASE"/>
    <property type="match status" value="1"/>
</dbReference>
<dbReference type="InterPro" id="IPR036291">
    <property type="entry name" value="NAD(P)-bd_dom_sf"/>
</dbReference>
<evidence type="ECO:0000256" key="1">
    <source>
        <dbReference type="ARBA" id="ARBA00023002"/>
    </source>
</evidence>
<protein>
    <recommendedName>
        <fullName evidence="6">Enoyl reductase (ER) domain-containing protein</fullName>
    </recommendedName>
</protein>
<organism evidence="4 5">
    <name type="scientific">Candidatus Sediminicultor quintus</name>
    <dbReference type="NCBI Taxonomy" id="1797291"/>
    <lineage>
        <taxon>Bacteria</taxon>
        <taxon>Pseudomonadati</taxon>
        <taxon>Atribacterota</taxon>
        <taxon>Candidatus Phoenicimicrobiia</taxon>
        <taxon>Candidatus Pheonicimicrobiales</taxon>
        <taxon>Candidatus Phoenicimicrobiaceae</taxon>
        <taxon>Candidatus Sediminicultor</taxon>
    </lineage>
</organism>
<evidence type="ECO:0000259" key="3">
    <source>
        <dbReference type="Pfam" id="PF08240"/>
    </source>
</evidence>
<dbReference type="InterPro" id="IPR011032">
    <property type="entry name" value="GroES-like_sf"/>
</dbReference>
<dbReference type="STRING" id="1797291.A2V47_02195"/>
<dbReference type="EMBL" id="MEYH01000068">
    <property type="protein sequence ID" value="OGD15087.1"/>
    <property type="molecule type" value="Genomic_DNA"/>
</dbReference>
<gene>
    <name evidence="4" type="ORF">A2V47_02195</name>
</gene>
<reference evidence="4 5" key="1">
    <citation type="journal article" date="2016" name="Nat. Commun.">
        <title>Thousands of microbial genomes shed light on interconnected biogeochemical processes in an aquifer system.</title>
        <authorList>
            <person name="Anantharaman K."/>
            <person name="Brown C.T."/>
            <person name="Hug L.A."/>
            <person name="Sharon I."/>
            <person name="Castelle C.J."/>
            <person name="Probst A.J."/>
            <person name="Thomas B.C."/>
            <person name="Singh A."/>
            <person name="Wilkins M.J."/>
            <person name="Karaoz U."/>
            <person name="Brodie E.L."/>
            <person name="Williams K.H."/>
            <person name="Hubbard S.S."/>
            <person name="Banfield J.F."/>
        </authorList>
    </citation>
    <scope>NUCLEOTIDE SEQUENCE [LARGE SCALE GENOMIC DNA]</scope>
</reference>
<name>A0A1F5AB50_9BACT</name>
<dbReference type="Proteomes" id="UP000177701">
    <property type="component" value="Unassembled WGS sequence"/>
</dbReference>
<dbReference type="Pfam" id="PF08240">
    <property type="entry name" value="ADH_N"/>
    <property type="match status" value="1"/>
</dbReference>